<dbReference type="OrthoDB" id="4813894at2"/>
<proteinExistence type="predicted"/>
<evidence type="ECO:0000313" key="3">
    <source>
        <dbReference type="EMBL" id="RHA37591.1"/>
    </source>
</evidence>
<feature type="domain" description="Pyrrolo-quinoline quinone repeat" evidence="2">
    <location>
        <begin position="361"/>
        <end position="448"/>
    </location>
</feature>
<dbReference type="PANTHER" id="PTHR34512:SF30">
    <property type="entry name" value="OUTER MEMBRANE PROTEIN ASSEMBLY FACTOR BAMB"/>
    <property type="match status" value="1"/>
</dbReference>
<accession>A0A413RHH0</accession>
<feature type="domain" description="Pyrrolo-quinoline quinone repeat" evidence="2">
    <location>
        <begin position="83"/>
        <end position="266"/>
    </location>
</feature>
<dbReference type="Gene3D" id="2.40.10.480">
    <property type="match status" value="1"/>
</dbReference>
<organism evidence="3 4">
    <name type="scientific">Cellulomonas rhizosphaerae</name>
    <dbReference type="NCBI Taxonomy" id="2293719"/>
    <lineage>
        <taxon>Bacteria</taxon>
        <taxon>Bacillati</taxon>
        <taxon>Actinomycetota</taxon>
        <taxon>Actinomycetes</taxon>
        <taxon>Micrococcales</taxon>
        <taxon>Cellulomonadaceae</taxon>
        <taxon>Cellulomonas</taxon>
    </lineage>
</organism>
<comment type="caution">
    <text evidence="3">The sequence shown here is derived from an EMBL/GenBank/DDBJ whole genome shotgun (WGS) entry which is preliminary data.</text>
</comment>
<dbReference type="EMBL" id="QWKP01000222">
    <property type="protein sequence ID" value="RHA37591.1"/>
    <property type="molecule type" value="Genomic_DNA"/>
</dbReference>
<dbReference type="AlphaFoldDB" id="A0A413RHH0"/>
<dbReference type="SUPFAM" id="SSF50998">
    <property type="entry name" value="Quinoprotein alcohol dehydrogenase-like"/>
    <property type="match status" value="1"/>
</dbReference>
<evidence type="ECO:0000256" key="1">
    <source>
        <dbReference type="SAM" id="Phobius"/>
    </source>
</evidence>
<dbReference type="Gene3D" id="2.130.10.10">
    <property type="entry name" value="YVTN repeat-like/Quinoprotein amine dehydrogenase"/>
    <property type="match status" value="1"/>
</dbReference>
<dbReference type="InterPro" id="IPR002372">
    <property type="entry name" value="PQQ_rpt_dom"/>
</dbReference>
<sequence>MGPHGRERPLQMVLLEDERAGAARPVDEPSRLWGWARRRPVVAAVGGALVLALVVAFVVVAPRLTAGRERTAVLSAAAFDGAVHSLARPLQERWSVDADNAVVPVLVGDTLVVATDDPAHHLAGVDVVTGERLWEQGPFGSAGSPIQDCAALGGRVACVAGRPGRGSDPPSSLVVVDATAGRVVAVHDVPGRWGEIAVVGRDVVLAGWVPDGLGVVRVSPDSGVVRWEAPASDRAHPRDTGNITLAAAGDVVVASSFPSQLALHADDGTALPLDDTDDVVRLRSDGTYVRTRYLSSAGSIAAVSRMTDDTGRIVLTTQGEALEPTVDDPASRRILTIEEVDGAVAVRAYLGRAEKPTWLATEPAGSVVLDAGGRVLLEREQALVGLDATTGRRVWQRPVAVEPRGVFSDGSRVVVPVRMPDNGRGIAAFRLDDGDQVWQVELPDDTRRVVRLGAQLYVLADDRIVALR</sequence>
<gene>
    <name evidence="3" type="ORF">D1825_17160</name>
</gene>
<keyword evidence="4" id="KW-1185">Reference proteome</keyword>
<dbReference type="PANTHER" id="PTHR34512">
    <property type="entry name" value="CELL SURFACE PROTEIN"/>
    <property type="match status" value="1"/>
</dbReference>
<name>A0A413RHH0_9CELL</name>
<keyword evidence="1" id="KW-1133">Transmembrane helix</keyword>
<evidence type="ECO:0000259" key="2">
    <source>
        <dbReference type="Pfam" id="PF13360"/>
    </source>
</evidence>
<dbReference type="RefSeq" id="WP_118768635.1">
    <property type="nucleotide sequence ID" value="NZ_QWKP01000222.1"/>
</dbReference>
<dbReference type="Proteomes" id="UP000283374">
    <property type="component" value="Unassembled WGS sequence"/>
</dbReference>
<dbReference type="InterPro" id="IPR011047">
    <property type="entry name" value="Quinoprotein_ADH-like_sf"/>
</dbReference>
<keyword evidence="1" id="KW-0472">Membrane</keyword>
<feature type="transmembrane region" description="Helical" evidence="1">
    <location>
        <begin position="41"/>
        <end position="61"/>
    </location>
</feature>
<keyword evidence="1" id="KW-0812">Transmembrane</keyword>
<reference evidence="3 4" key="1">
    <citation type="submission" date="2018-08" db="EMBL/GenBank/DDBJ databases">
        <title>Cellulomonas rhizosphaerae sp. nov., a novel actinomycete isolated from soil.</title>
        <authorList>
            <person name="Tian Y."/>
        </authorList>
    </citation>
    <scope>NUCLEOTIDE SEQUENCE [LARGE SCALE GENOMIC DNA]</scope>
    <source>
        <strain evidence="3 4">NEAU-TCZ24</strain>
    </source>
</reference>
<dbReference type="Pfam" id="PF13360">
    <property type="entry name" value="PQQ_2"/>
    <property type="match status" value="2"/>
</dbReference>
<evidence type="ECO:0000313" key="4">
    <source>
        <dbReference type="Proteomes" id="UP000283374"/>
    </source>
</evidence>
<protein>
    <recommendedName>
        <fullName evidence="2">Pyrrolo-quinoline quinone repeat domain-containing protein</fullName>
    </recommendedName>
</protein>
<dbReference type="InterPro" id="IPR015943">
    <property type="entry name" value="WD40/YVTN_repeat-like_dom_sf"/>
</dbReference>